<dbReference type="KEGG" id="orz:FNH13_04445"/>
<dbReference type="RefSeq" id="WP_143782358.1">
    <property type="nucleotide sequence ID" value="NZ_CP041616.1"/>
</dbReference>
<protein>
    <submittedName>
        <fullName evidence="3">DUF4097 domain-containing protein</fullName>
    </submittedName>
</protein>
<dbReference type="Proteomes" id="UP000315395">
    <property type="component" value="Chromosome"/>
</dbReference>
<name>A0A516G831_9MICO</name>
<evidence type="ECO:0000256" key="1">
    <source>
        <dbReference type="SAM" id="MobiDB-lite"/>
    </source>
</evidence>
<feature type="domain" description="DUF4097" evidence="2">
    <location>
        <begin position="13"/>
        <end position="231"/>
    </location>
</feature>
<evidence type="ECO:0000313" key="3">
    <source>
        <dbReference type="EMBL" id="QDO87681.1"/>
    </source>
</evidence>
<keyword evidence="4" id="KW-1185">Reference proteome</keyword>
<dbReference type="Pfam" id="PF13349">
    <property type="entry name" value="DUF4097"/>
    <property type="match status" value="1"/>
</dbReference>
<sequence>MDHTFETANPPDLAVEIGSGDVEITAGETNGRTLVTVTGKGAEETTVEQHGNTISITGPRSRHGFSFSFGSSLLRVRISTPTGSGLSTKLGSAELTARGLLGPCDLRSGSGDTVLEGTGPLEVTAGSGDLQVSTIGGDASVRSGSGCIRIGHAAGDVHSVTGSGDVLIGGVSGQLNAKSGSGDIRVESAGSGAEITTASGDIRLDRLEVGRVQARTASGDVEVGVASGLPAWTDIHTVTGDVRSALASLGKPAEGAPFVELRLRSVSGDITVGHLPAEQTTRSADAPTEPPTFRPTTSPDPTRTF</sequence>
<dbReference type="EMBL" id="CP041616">
    <property type="protein sequence ID" value="QDO87681.1"/>
    <property type="molecule type" value="Genomic_DNA"/>
</dbReference>
<evidence type="ECO:0000259" key="2">
    <source>
        <dbReference type="Pfam" id="PF13349"/>
    </source>
</evidence>
<reference evidence="3 4" key="1">
    <citation type="submission" date="2019-07" db="EMBL/GenBank/DDBJ databases">
        <title>complete genome sequencing of Ornithinimicrobium sp. H23M54.</title>
        <authorList>
            <person name="Bae J.-W."/>
            <person name="Lee S.-Y."/>
        </authorList>
    </citation>
    <scope>NUCLEOTIDE SEQUENCE [LARGE SCALE GENOMIC DNA]</scope>
    <source>
        <strain evidence="3 4">H23M54</strain>
    </source>
</reference>
<organism evidence="3 4">
    <name type="scientific">Ornithinimicrobium ciconiae</name>
    <dbReference type="NCBI Taxonomy" id="2594265"/>
    <lineage>
        <taxon>Bacteria</taxon>
        <taxon>Bacillati</taxon>
        <taxon>Actinomycetota</taxon>
        <taxon>Actinomycetes</taxon>
        <taxon>Micrococcales</taxon>
        <taxon>Ornithinimicrobiaceae</taxon>
        <taxon>Ornithinimicrobium</taxon>
    </lineage>
</organism>
<dbReference type="Gene3D" id="2.160.20.120">
    <property type="match status" value="1"/>
</dbReference>
<dbReference type="OrthoDB" id="9810998at2"/>
<feature type="region of interest" description="Disordered" evidence="1">
    <location>
        <begin position="274"/>
        <end position="305"/>
    </location>
</feature>
<gene>
    <name evidence="3" type="ORF">FNH13_04445</name>
</gene>
<evidence type="ECO:0000313" key="4">
    <source>
        <dbReference type="Proteomes" id="UP000315395"/>
    </source>
</evidence>
<dbReference type="InterPro" id="IPR025164">
    <property type="entry name" value="Toastrack_DUF4097"/>
</dbReference>
<proteinExistence type="predicted"/>
<feature type="compositionally biased region" description="Polar residues" evidence="1">
    <location>
        <begin position="294"/>
        <end position="305"/>
    </location>
</feature>
<accession>A0A516G831</accession>
<dbReference type="AlphaFoldDB" id="A0A516G831"/>